<reference evidence="2 3" key="1">
    <citation type="submission" date="2021-07" db="EMBL/GenBank/DDBJ databases">
        <title>Genomic diversity and antimicrobial resistance of Prevotella spp. isolated from chronic lung disease airways.</title>
        <authorList>
            <person name="Webb K.A."/>
            <person name="Olagoke O.S."/>
            <person name="Baird T."/>
            <person name="Neill J."/>
            <person name="Pham A."/>
            <person name="Wells T.J."/>
            <person name="Ramsay K.A."/>
            <person name="Bell S.C."/>
            <person name="Sarovich D.S."/>
            <person name="Price E.P."/>
        </authorList>
    </citation>
    <scope>NUCLEOTIDE SEQUENCE [LARGE SCALE GENOMIC DNA]</scope>
    <source>
        <strain evidence="2 3">SCHI0011.S.12</strain>
    </source>
</reference>
<dbReference type="EMBL" id="JAHXCT010000002">
    <property type="protein sequence ID" value="MBW4768859.1"/>
    <property type="molecule type" value="Genomic_DNA"/>
</dbReference>
<dbReference type="Proteomes" id="UP000788426">
    <property type="component" value="Unassembled WGS sequence"/>
</dbReference>
<gene>
    <name evidence="2" type="ORF">KZO38_03675</name>
</gene>
<evidence type="ECO:0000313" key="2">
    <source>
        <dbReference type="EMBL" id="MBW4768859.1"/>
    </source>
</evidence>
<accession>A0ABS6YDQ5</accession>
<dbReference type="Pfam" id="PF14135">
    <property type="entry name" value="DUF4302"/>
    <property type="match status" value="1"/>
</dbReference>
<evidence type="ECO:0000313" key="3">
    <source>
        <dbReference type="Proteomes" id="UP000788426"/>
    </source>
</evidence>
<keyword evidence="3" id="KW-1185">Reference proteome</keyword>
<dbReference type="InterPro" id="IPR025396">
    <property type="entry name" value="DUF4302"/>
</dbReference>
<evidence type="ECO:0000256" key="1">
    <source>
        <dbReference type="SAM" id="SignalP"/>
    </source>
</evidence>
<name>A0ABS6YDQ5_9BACT</name>
<sequence>MKKINITYCLLLVVLLAIGCSSDDNVFDKSPSQRNKESITALQDELVNAPYGWRVLYFPKTDSLLFSNPSELISQHGFRGRYGYGGDCFVMKFSKDNKVSMRADFTEQTVNEVAKSEYLINRNSFTQLTFSTYNYIHQLVNDRFAGSSDFLYMGKNEDGDLVFRTATYLQPAREYIVFTKLKNADDTLAVVQKSYENRTLFEKMVNPQLLIHRGGRTYFRSDIYVKRDVETNQALLKEIKEKKYYLFLFTQKKNPIPGYPAKEMTGLGSGYSGTEHGITFRAGLRYDSKTMFFDFQREGNRFVAELVSVYDPLLRTTRLVSKHLHPEGEFTGLKAEIWDEPVDNK</sequence>
<feature type="signal peptide" evidence="1">
    <location>
        <begin position="1"/>
        <end position="26"/>
    </location>
</feature>
<proteinExistence type="predicted"/>
<dbReference type="RefSeq" id="WP_219479980.1">
    <property type="nucleotide sequence ID" value="NZ_JAHXCT010000002.1"/>
</dbReference>
<comment type="caution">
    <text evidence="2">The sequence shown here is derived from an EMBL/GenBank/DDBJ whole genome shotgun (WGS) entry which is preliminary data.</text>
</comment>
<organism evidence="2 3">
    <name type="scientific">Hoylesella nanceiensis</name>
    <dbReference type="NCBI Taxonomy" id="425941"/>
    <lineage>
        <taxon>Bacteria</taxon>
        <taxon>Pseudomonadati</taxon>
        <taxon>Bacteroidota</taxon>
        <taxon>Bacteroidia</taxon>
        <taxon>Bacteroidales</taxon>
        <taxon>Prevotellaceae</taxon>
        <taxon>Hoylesella</taxon>
    </lineage>
</organism>
<protein>
    <submittedName>
        <fullName evidence="2">DUF4302 domain-containing protein</fullName>
    </submittedName>
</protein>
<keyword evidence="1" id="KW-0732">Signal</keyword>
<dbReference type="PROSITE" id="PS51257">
    <property type="entry name" value="PROKAR_LIPOPROTEIN"/>
    <property type="match status" value="1"/>
</dbReference>
<feature type="chain" id="PRO_5047173471" evidence="1">
    <location>
        <begin position="27"/>
        <end position="345"/>
    </location>
</feature>